<dbReference type="AlphaFoldDB" id="A0A0P1BCB2"/>
<dbReference type="OrthoDB" id="10426649at2759"/>
<protein>
    <submittedName>
        <fullName evidence="2">Uncharacterized protein</fullName>
    </submittedName>
</protein>
<dbReference type="EMBL" id="CCYA01000221">
    <property type="protein sequence ID" value="CEH13445.1"/>
    <property type="molecule type" value="Genomic_DNA"/>
</dbReference>
<evidence type="ECO:0000313" key="3">
    <source>
        <dbReference type="Proteomes" id="UP000054845"/>
    </source>
</evidence>
<keyword evidence="3" id="KW-1185">Reference proteome</keyword>
<organism evidence="2 3">
    <name type="scientific">Ceraceosorus bombacis</name>
    <dbReference type="NCBI Taxonomy" id="401625"/>
    <lineage>
        <taxon>Eukaryota</taxon>
        <taxon>Fungi</taxon>
        <taxon>Dikarya</taxon>
        <taxon>Basidiomycota</taxon>
        <taxon>Ustilaginomycotina</taxon>
        <taxon>Exobasidiomycetes</taxon>
        <taxon>Ceraceosorales</taxon>
        <taxon>Ceraceosoraceae</taxon>
        <taxon>Ceraceosorus</taxon>
    </lineage>
</organism>
<proteinExistence type="predicted"/>
<feature type="compositionally biased region" description="Polar residues" evidence="1">
    <location>
        <begin position="22"/>
        <end position="39"/>
    </location>
</feature>
<feature type="region of interest" description="Disordered" evidence="1">
    <location>
        <begin position="15"/>
        <end position="39"/>
    </location>
</feature>
<dbReference type="Proteomes" id="UP000054845">
    <property type="component" value="Unassembled WGS sequence"/>
</dbReference>
<sequence length="221" mass="23859">MSWDAVAPSGYERAATLPPSYVTGNPHTHTSTATRSAQPNTGIIHANDDGSSAIHPLLHRSNPQQRDGTSCSMPPAACMPEDIQRVSAFFGGVHFSPDLWANLRVCLRFGADAGRRRTFGTRGDRMLKLIVSTAEDILEENREMLGGSFQPPTKLIETDAELGKWAQSRMGDLTTGHLAGDEVRAYAGLFKGVCYFVYRSVGEAGTARALKYIGLGSEVST</sequence>
<evidence type="ECO:0000313" key="2">
    <source>
        <dbReference type="EMBL" id="CEH13445.1"/>
    </source>
</evidence>
<accession>A0A0P1BCB2</accession>
<name>A0A0P1BCB2_9BASI</name>
<reference evidence="2 3" key="1">
    <citation type="submission" date="2014-09" db="EMBL/GenBank/DDBJ databases">
        <authorList>
            <person name="Magalhaes I.L.F."/>
            <person name="Oliveira U."/>
            <person name="Santos F.R."/>
            <person name="Vidigal T.H.D.A."/>
            <person name="Brescovit A.D."/>
            <person name="Santos A.J."/>
        </authorList>
    </citation>
    <scope>NUCLEOTIDE SEQUENCE [LARGE SCALE GENOMIC DNA]</scope>
</reference>
<evidence type="ECO:0000256" key="1">
    <source>
        <dbReference type="SAM" id="MobiDB-lite"/>
    </source>
</evidence>